<name>A0A166NUY7_COLIC</name>
<sequence length="676" mass="75353">MWTRPLRAAPAHAEKPNQFQCIHDLSDAAVRKLTRYLYLSQRYSTAYPPEYWLEGQEKGMRELPSDCLRPRVDHLNVVNLVKRGLMSISEKHQLSFTPQAAVLCPTHRGLNPWVVHALFALVTKEITKETERLRRDRGGRNPQYSTSILEFLHRLDAIQALWMDPSTFELVFDRPPGTLERVASQCEACILSAIGSRHTFLSDLRAHLIARTKTATPVLQRIVEAWLTRFPEETQKSVNQESSFLAEEIRTVRREIAVARHKRRDARRQRKAHWSPSLSSKNSNTASTKVSQHSATGRQSTSSQQSLMSKGEDSVADIDGGNQPWEDDVGGFYERLATRNGNGYAFDRTSVHPAFGGPKIQSHPLQPQAFATELEVDRSEQEAIWKNAVSNSAFQTTTSHQSAMPSSSIGRGQQPPCNPLPQSMLQDESRASNRFRNIATSSVFSNSGPAQPAGLRFGVPPVAQSYTEYRDVAAPSSVYTNIEPAQPHPPQTNVFPFTARPQPTRPGPAKGKPSCRPGPDAAVSNPTSRPQDNRPVMQDYPSTGLRYCFEQVLPDPPDRPTIKDERLKRKEQSEIVERPTFEEYYENTRKPEPLPPSGRRQHYGRRPSPPPQPRPSTSLPQPGTPAAPGSPVGPEAVRALTLDEVRRLALARGPAAPSDVSTIWPQDSITSVGMPK</sequence>
<proteinExistence type="predicted"/>
<accession>A0A166NUY7</accession>
<keyword evidence="3" id="KW-1185">Reference proteome</keyword>
<reference evidence="2 3" key="1">
    <citation type="submission" date="2015-06" db="EMBL/GenBank/DDBJ databases">
        <title>Survival trade-offs in plant roots during colonization by closely related pathogenic and mutualistic fungi.</title>
        <authorList>
            <person name="Hacquard S."/>
            <person name="Kracher B."/>
            <person name="Hiruma K."/>
            <person name="Weinman A."/>
            <person name="Muench P."/>
            <person name="Garrido Oter R."/>
            <person name="Ver Loren van Themaat E."/>
            <person name="Dallerey J.-F."/>
            <person name="Damm U."/>
            <person name="Henrissat B."/>
            <person name="Lespinet O."/>
            <person name="Thon M."/>
            <person name="Kemen E."/>
            <person name="McHardy A.C."/>
            <person name="Schulze-Lefert P."/>
            <person name="O'Connell R.J."/>
        </authorList>
    </citation>
    <scope>NUCLEOTIDE SEQUENCE [LARGE SCALE GENOMIC DNA]</scope>
    <source>
        <strain evidence="2 3">MAFF 238704</strain>
    </source>
</reference>
<evidence type="ECO:0000313" key="2">
    <source>
        <dbReference type="EMBL" id="KZL66080.1"/>
    </source>
</evidence>
<evidence type="ECO:0000313" key="3">
    <source>
        <dbReference type="Proteomes" id="UP000076584"/>
    </source>
</evidence>
<feature type="compositionally biased region" description="Polar residues" evidence="1">
    <location>
        <begin position="276"/>
        <end position="308"/>
    </location>
</feature>
<feature type="compositionally biased region" description="Basic residues" evidence="1">
    <location>
        <begin position="259"/>
        <end position="273"/>
    </location>
</feature>
<feature type="compositionally biased region" description="Polar residues" evidence="1">
    <location>
        <begin position="659"/>
        <end position="676"/>
    </location>
</feature>
<feature type="region of interest" description="Disordered" evidence="1">
    <location>
        <begin position="480"/>
        <end position="638"/>
    </location>
</feature>
<gene>
    <name evidence="2" type="ORF">CI238_06211</name>
</gene>
<dbReference type="Proteomes" id="UP000076584">
    <property type="component" value="Unassembled WGS sequence"/>
</dbReference>
<feature type="compositionally biased region" description="Basic and acidic residues" evidence="1">
    <location>
        <begin position="556"/>
        <end position="592"/>
    </location>
</feature>
<organism evidence="2 3">
    <name type="scientific">Colletotrichum incanum</name>
    <name type="common">Soybean anthracnose fungus</name>
    <dbReference type="NCBI Taxonomy" id="1573173"/>
    <lineage>
        <taxon>Eukaryota</taxon>
        <taxon>Fungi</taxon>
        <taxon>Dikarya</taxon>
        <taxon>Ascomycota</taxon>
        <taxon>Pezizomycotina</taxon>
        <taxon>Sordariomycetes</taxon>
        <taxon>Hypocreomycetidae</taxon>
        <taxon>Glomerellales</taxon>
        <taxon>Glomerellaceae</taxon>
        <taxon>Colletotrichum</taxon>
        <taxon>Colletotrichum spaethianum species complex</taxon>
    </lineage>
</organism>
<feature type="region of interest" description="Disordered" evidence="1">
    <location>
        <begin position="259"/>
        <end position="329"/>
    </location>
</feature>
<feature type="region of interest" description="Disordered" evidence="1">
    <location>
        <begin position="652"/>
        <end position="676"/>
    </location>
</feature>
<comment type="caution">
    <text evidence="2">The sequence shown here is derived from an EMBL/GenBank/DDBJ whole genome shotgun (WGS) entry which is preliminary data.</text>
</comment>
<protein>
    <submittedName>
        <fullName evidence="2">Uncharacterized protein</fullName>
    </submittedName>
</protein>
<evidence type="ECO:0000256" key="1">
    <source>
        <dbReference type="SAM" id="MobiDB-lite"/>
    </source>
</evidence>
<dbReference type="AlphaFoldDB" id="A0A166NUY7"/>
<dbReference type="STRING" id="1573173.A0A166NUY7"/>
<dbReference type="EMBL" id="LFIW01002591">
    <property type="protein sequence ID" value="KZL66080.1"/>
    <property type="molecule type" value="Genomic_DNA"/>
</dbReference>
<dbReference type="OrthoDB" id="3786931at2759"/>